<dbReference type="FunFam" id="3.40.50.300:FF:000863">
    <property type="entry name" value="DNA excision repair protein ERCC-6"/>
    <property type="match status" value="1"/>
</dbReference>
<dbReference type="GO" id="GO:0004386">
    <property type="term" value="F:helicase activity"/>
    <property type="evidence" value="ECO:0007669"/>
    <property type="project" value="UniProtKB-KW"/>
</dbReference>
<feature type="region of interest" description="Disordered" evidence="15">
    <location>
        <begin position="1"/>
        <end position="61"/>
    </location>
</feature>
<dbReference type="CDD" id="cd21397">
    <property type="entry name" value="cc_ERCC-6_N"/>
    <property type="match status" value="1"/>
</dbReference>
<dbReference type="CDD" id="cd18000">
    <property type="entry name" value="DEXHc_ERCC6"/>
    <property type="match status" value="1"/>
</dbReference>
<dbReference type="RefSeq" id="XP_030840180.1">
    <property type="nucleotide sequence ID" value="XM_030984320.1"/>
</dbReference>
<keyword evidence="10" id="KW-0539">Nucleus</keyword>
<name>A0A7M7NW14_STRPU</name>
<comment type="similarity">
    <text evidence="2">Belongs to the SNF2/RAD54 helicase family.</text>
</comment>
<keyword evidence="7" id="KW-0067">ATP-binding</keyword>
<keyword evidence="3" id="KW-0547">Nucleotide-binding</keyword>
<dbReference type="InterPro" id="IPR058951">
    <property type="entry name" value="WHD_Rad26_CSB-like"/>
</dbReference>
<accession>A0A7M7NW14</accession>
<dbReference type="InterPro" id="IPR049730">
    <property type="entry name" value="SNF2/RAD54-like_C"/>
</dbReference>
<evidence type="ECO:0000256" key="3">
    <source>
        <dbReference type="ARBA" id="ARBA00022741"/>
    </source>
</evidence>
<feature type="coiled-coil region" evidence="14">
    <location>
        <begin position="1108"/>
        <end position="1148"/>
    </location>
</feature>
<feature type="compositionally biased region" description="Acidic residues" evidence="15">
    <location>
        <begin position="524"/>
        <end position="545"/>
    </location>
</feature>
<organism evidence="18 19">
    <name type="scientific">Strongylocentrotus purpuratus</name>
    <name type="common">Purple sea urchin</name>
    <dbReference type="NCBI Taxonomy" id="7668"/>
    <lineage>
        <taxon>Eukaryota</taxon>
        <taxon>Metazoa</taxon>
        <taxon>Echinodermata</taxon>
        <taxon>Eleutherozoa</taxon>
        <taxon>Echinozoa</taxon>
        <taxon>Echinoidea</taxon>
        <taxon>Euechinoidea</taxon>
        <taxon>Echinacea</taxon>
        <taxon>Camarodonta</taxon>
        <taxon>Echinidea</taxon>
        <taxon>Strongylocentrotidae</taxon>
        <taxon>Strongylocentrotus</taxon>
    </lineage>
</organism>
<dbReference type="GO" id="GO:0005634">
    <property type="term" value="C:nucleus"/>
    <property type="evidence" value="ECO:0000318"/>
    <property type="project" value="GO_Central"/>
</dbReference>
<dbReference type="InterPro" id="IPR000330">
    <property type="entry name" value="SNF2_N"/>
</dbReference>
<evidence type="ECO:0000256" key="7">
    <source>
        <dbReference type="ARBA" id="ARBA00022840"/>
    </source>
</evidence>
<evidence type="ECO:0000256" key="4">
    <source>
        <dbReference type="ARBA" id="ARBA00022763"/>
    </source>
</evidence>
<feature type="region of interest" description="Disordered" evidence="15">
    <location>
        <begin position="1335"/>
        <end position="1381"/>
    </location>
</feature>
<evidence type="ECO:0000256" key="9">
    <source>
        <dbReference type="ARBA" id="ARBA00023204"/>
    </source>
</evidence>
<dbReference type="Pfam" id="PF25875">
    <property type="entry name" value="WHD_Rad26_CSB"/>
    <property type="match status" value="1"/>
</dbReference>
<feature type="compositionally biased region" description="Basic residues" evidence="15">
    <location>
        <begin position="293"/>
        <end position="308"/>
    </location>
</feature>
<dbReference type="InterPro" id="IPR027417">
    <property type="entry name" value="P-loop_NTPase"/>
</dbReference>
<dbReference type="OrthoDB" id="413460at2759"/>
<evidence type="ECO:0000256" key="14">
    <source>
        <dbReference type="SAM" id="Coils"/>
    </source>
</evidence>
<keyword evidence="9" id="KW-0234">DNA repair</keyword>
<dbReference type="GO" id="GO:0006283">
    <property type="term" value="P:transcription-coupled nucleotide-excision repair"/>
    <property type="evidence" value="ECO:0000318"/>
    <property type="project" value="GO_Central"/>
</dbReference>
<comment type="subcellular location">
    <subcellularLocation>
        <location evidence="1">Nucleus</location>
    </subcellularLocation>
</comment>
<evidence type="ECO:0000259" key="17">
    <source>
        <dbReference type="PROSITE" id="PS51194"/>
    </source>
</evidence>
<dbReference type="PROSITE" id="PS51194">
    <property type="entry name" value="HELICASE_CTER"/>
    <property type="match status" value="1"/>
</dbReference>
<dbReference type="InterPro" id="IPR014001">
    <property type="entry name" value="Helicase_ATP-bd"/>
</dbReference>
<feature type="compositionally biased region" description="Basic and acidic residues" evidence="15">
    <location>
        <begin position="359"/>
        <end position="370"/>
    </location>
</feature>
<evidence type="ECO:0000256" key="15">
    <source>
        <dbReference type="SAM" id="MobiDB-lite"/>
    </source>
</evidence>
<dbReference type="Gene3D" id="3.40.50.300">
    <property type="entry name" value="P-loop containing nucleotide triphosphate hydrolases"/>
    <property type="match status" value="1"/>
</dbReference>
<dbReference type="Proteomes" id="UP000007110">
    <property type="component" value="Unassembled WGS sequence"/>
</dbReference>
<keyword evidence="19" id="KW-1185">Reference proteome</keyword>
<dbReference type="GeneID" id="576112"/>
<dbReference type="EnsemblMetazoa" id="XM_030984320">
    <property type="protein sequence ID" value="XP_030840180"/>
    <property type="gene ID" value="LOC576112"/>
</dbReference>
<keyword evidence="6" id="KW-0347">Helicase</keyword>
<keyword evidence="14" id="KW-0175">Coiled coil</keyword>
<evidence type="ECO:0000256" key="8">
    <source>
        <dbReference type="ARBA" id="ARBA00023125"/>
    </source>
</evidence>
<keyword evidence="5" id="KW-0378">Hydrolase</keyword>
<feature type="compositionally biased region" description="Basic and acidic residues" evidence="15">
    <location>
        <begin position="1091"/>
        <end position="1100"/>
    </location>
</feature>
<evidence type="ECO:0000313" key="18">
    <source>
        <dbReference type="EnsemblMetazoa" id="XP_030840180"/>
    </source>
</evidence>
<dbReference type="RefSeq" id="XP_030840181.1">
    <property type="nucleotide sequence ID" value="XM_030984321.1"/>
</dbReference>
<evidence type="ECO:0000256" key="13">
    <source>
        <dbReference type="ARBA" id="ARBA00079118"/>
    </source>
</evidence>
<dbReference type="SMART" id="SM00490">
    <property type="entry name" value="HELICc"/>
    <property type="match status" value="1"/>
</dbReference>
<dbReference type="PROSITE" id="PS51192">
    <property type="entry name" value="HELICASE_ATP_BIND_1"/>
    <property type="match status" value="1"/>
</dbReference>
<feature type="region of interest" description="Disordered" evidence="15">
    <location>
        <begin position="1420"/>
        <end position="1447"/>
    </location>
</feature>
<sequence length="1515" mass="170900">MDGSSTSSCVGGILERDEGEGSSQGMDMEGSTNDYNEHTADVEIKEEEMEERKDGKKSSKGSVFHIDTSLIQAVPAKEQASELQDLGISVFDQEEFEQGVLQQVDQAINEEEAKLSRLRDEKELKAVLDDIKVCRSEFHHLQKVAASIRVPSVPSMVSRELEKKLLSVRTKKENKAKQLKKLRSRHRVLSAKLSGKSDAAHGEDHSDEGENGDGSSSTYERLLHDRGGSDDAPGPSKGKETEHERLIRLGEMTPFGTFLTVKEQEKPKPPKPRSLVVTDFEKFLGGKDMEMYKKHKVASKWKGTKKAKGSASQSDQGSILFSLLTPKPEPSPGPKVKGRKQDTTKASTSRDSSSSQGQRKPERERMEFEPKHRKKVKDKWDNPSLKEKRQRSKMKNLTEDWDSDNEGYMEDSDDGGDGEYHPDSDQEAAFDEDAYSDDEPVIGRRFARPGKRKLAEEIADGTITNLKDLQRKSGARARKAQESKIRRAKDDSTQEKFRKRLKEERKKELMKKRARQMERRRGGEDEEDEDDDSEAEDSEEDDVDLDGGFKIPSKIWKKLYRYQKIGVKWLWELHRQKAGGILGDEMGLGKTIEMIAFLAGLRTSALPSKGFSYRGLGPVLIVCPATVLHQWLKEFHTWYPEIRVAILHESGSHSGKRESLVRDMASSHGVLITSFSTVRLRQEMLLRYNWHYVILDEGHKIRNPDAEVTLACKQFRTPHRLILTGSPMQNNLRELWSLIDFVFPGKLGTLPVFMQQFSVPIVQGGYANASKVQVQTAYKCACILRDSVSPYLLRRLKADVKQALQLPSKNEQVLFCHLTEEQTQVYEEYLASKECNLILRGEYKVFAGLITLRKICNHPDLVSGGPRIFSHQNLSDEDLTEEQRYGYYKRAGKMIVVESLLKLWKEQNHRVLLFSQSKQMLDIMEDFVKDRYSYMRMDGTTTISSRQPLITKFNSDPRIFLFLLTTRVGGLGVNLTGANRVIIYDPDWNPSTDTQARERSWRIGQTKQVTIYRLLTAGSIEEKIYHRQIFKTFLTNRVLKDPRQRRFFKSNDLFELFTLGSSDKGRSTETSAIFAGTNSEVRPNQSSYESKATKEPMMKMGKKKGEALEKAERRKKQAEVIQRELLLKKKMEADKKRMKVELEEEDNGIAAASRVGHVHSAACQGKCVISPKRLGDSGGVQLGEVGSSSRHGHMSTSASSSTHPSSKSPSSSSTQVNAISSSSSGKKAKKKKRRDAKLDGLKIPHLAKTKAYAPRAEEEDETTKNADEDNYVLQKLFKKSGVHSALQHDNIMQSSNPDFVLVENEAERVAKEAASAVRQSRRRCFGASSGIPTWTGAAGGSSGSKLRFGGKSNSRLVDNSERSESPKPNGTPMKKKLFGKKKMFNGDMSTATTMNEDAEQTNDMPSSNSLLNRMRARNHLQKDEDNPSSSDDEDRQRSVSTAGTEHDGVMKEMVEFIGNHSEVPGQATTDELLKAFASKIEKSNSAMFRSMLRQVCTFHRTQKKEGFWRLKAEFL</sequence>
<dbReference type="CTD" id="2074"/>
<keyword evidence="4" id="KW-0227">DNA damage</keyword>
<dbReference type="CDD" id="cd22254">
    <property type="entry name" value="CSB_WHD"/>
    <property type="match status" value="1"/>
</dbReference>
<dbReference type="Pfam" id="PF00271">
    <property type="entry name" value="Helicase_C"/>
    <property type="match status" value="1"/>
</dbReference>
<feature type="compositionally biased region" description="Basic and acidic residues" evidence="15">
    <location>
        <begin position="378"/>
        <end position="387"/>
    </location>
</feature>
<feature type="compositionally biased region" description="Polar residues" evidence="15">
    <location>
        <begin position="21"/>
        <end position="34"/>
    </location>
</feature>
<evidence type="ECO:0000256" key="6">
    <source>
        <dbReference type="ARBA" id="ARBA00022806"/>
    </source>
</evidence>
<dbReference type="InParanoid" id="A0A7M7NW14"/>
<feature type="compositionally biased region" description="Polar residues" evidence="15">
    <location>
        <begin position="310"/>
        <end position="319"/>
    </location>
</feature>
<reference evidence="18" key="2">
    <citation type="submission" date="2021-01" db="UniProtKB">
        <authorList>
            <consortium name="EnsemblMetazoa"/>
        </authorList>
    </citation>
    <scope>IDENTIFICATION</scope>
</reference>
<feature type="region of interest" description="Disordered" evidence="15">
    <location>
        <begin position="1080"/>
        <end position="1100"/>
    </location>
</feature>
<dbReference type="GO" id="GO:0140658">
    <property type="term" value="F:ATP-dependent chromatin remodeler activity"/>
    <property type="evidence" value="ECO:0000318"/>
    <property type="project" value="GO_Central"/>
</dbReference>
<dbReference type="EnsemblMetazoa" id="XM_030984321">
    <property type="protein sequence ID" value="XP_030840181"/>
    <property type="gene ID" value="LOC576112"/>
</dbReference>
<proteinExistence type="inferred from homology"/>
<feature type="compositionally biased region" description="Basic and acidic residues" evidence="15">
    <location>
        <begin position="237"/>
        <end position="248"/>
    </location>
</feature>
<dbReference type="InterPro" id="IPR038718">
    <property type="entry name" value="SNF2-like_sf"/>
</dbReference>
<dbReference type="CDD" id="cd18793">
    <property type="entry name" value="SF2_C_SNF"/>
    <property type="match status" value="1"/>
</dbReference>
<dbReference type="InterPro" id="IPR050496">
    <property type="entry name" value="SNF2_RAD54_helicase_repair"/>
</dbReference>
<feature type="domain" description="Helicase C-terminal" evidence="17">
    <location>
        <begin position="896"/>
        <end position="1054"/>
    </location>
</feature>
<feature type="compositionally biased region" description="Polar residues" evidence="15">
    <location>
        <begin position="1080"/>
        <end position="1090"/>
    </location>
</feature>
<feature type="compositionally biased region" description="Acidic residues" evidence="15">
    <location>
        <begin position="399"/>
        <end position="417"/>
    </location>
</feature>
<evidence type="ECO:0000313" key="19">
    <source>
        <dbReference type="Proteomes" id="UP000007110"/>
    </source>
</evidence>
<evidence type="ECO:0000256" key="11">
    <source>
        <dbReference type="ARBA" id="ARBA00071998"/>
    </source>
</evidence>
<dbReference type="InterPro" id="IPR001650">
    <property type="entry name" value="Helicase_C-like"/>
</dbReference>
<dbReference type="Gene3D" id="3.40.50.10810">
    <property type="entry name" value="Tandem AAA-ATPase domain"/>
    <property type="match status" value="1"/>
</dbReference>
<dbReference type="GO" id="GO:0016787">
    <property type="term" value="F:hydrolase activity"/>
    <property type="evidence" value="ECO:0007669"/>
    <property type="project" value="UniProtKB-KW"/>
</dbReference>
<dbReference type="Pfam" id="PF00176">
    <property type="entry name" value="SNF2-rel_dom"/>
    <property type="match status" value="1"/>
</dbReference>
<keyword evidence="8" id="KW-0238">DNA-binding</keyword>
<dbReference type="KEGG" id="spu:576112"/>
<dbReference type="OMA" id="CNITPCQ"/>
<dbReference type="PANTHER" id="PTHR45629">
    <property type="entry name" value="SNF2/RAD54 FAMILY MEMBER"/>
    <property type="match status" value="1"/>
</dbReference>
<feature type="compositionally biased region" description="Basic and acidic residues" evidence="15">
    <location>
        <begin position="479"/>
        <end position="507"/>
    </location>
</feature>
<feature type="compositionally biased region" description="Basic residues" evidence="15">
    <location>
        <begin position="1226"/>
        <end position="1235"/>
    </location>
</feature>
<feature type="compositionally biased region" description="Low complexity" evidence="15">
    <location>
        <begin position="1194"/>
        <end position="1225"/>
    </location>
</feature>
<evidence type="ECO:0000256" key="10">
    <source>
        <dbReference type="ARBA" id="ARBA00023242"/>
    </source>
</evidence>
<evidence type="ECO:0000256" key="5">
    <source>
        <dbReference type="ARBA" id="ARBA00022801"/>
    </source>
</evidence>
<reference evidence="19" key="1">
    <citation type="submission" date="2015-02" db="EMBL/GenBank/DDBJ databases">
        <title>Genome sequencing for Strongylocentrotus purpuratus.</title>
        <authorList>
            <person name="Murali S."/>
            <person name="Liu Y."/>
            <person name="Vee V."/>
            <person name="English A."/>
            <person name="Wang M."/>
            <person name="Skinner E."/>
            <person name="Han Y."/>
            <person name="Muzny D.M."/>
            <person name="Worley K.C."/>
            <person name="Gibbs R.A."/>
        </authorList>
    </citation>
    <scope>NUCLEOTIDE SEQUENCE</scope>
</reference>
<dbReference type="PANTHER" id="PTHR45629:SF7">
    <property type="entry name" value="DNA EXCISION REPAIR PROTEIN ERCC-6-RELATED"/>
    <property type="match status" value="1"/>
</dbReference>
<evidence type="ECO:0000256" key="1">
    <source>
        <dbReference type="ARBA" id="ARBA00004123"/>
    </source>
</evidence>
<dbReference type="GO" id="GO:0005524">
    <property type="term" value="F:ATP binding"/>
    <property type="evidence" value="ECO:0007669"/>
    <property type="project" value="UniProtKB-KW"/>
</dbReference>
<protein>
    <recommendedName>
        <fullName evidence="11">DNA excision repair protein ERCC-6</fullName>
    </recommendedName>
    <alternativeName>
        <fullName evidence="12">ATP-dependent helicase ERCC6</fullName>
    </alternativeName>
    <alternativeName>
        <fullName evidence="13">Cockayne syndrome protein CSB</fullName>
    </alternativeName>
</protein>
<evidence type="ECO:0000256" key="12">
    <source>
        <dbReference type="ARBA" id="ARBA00076356"/>
    </source>
</evidence>
<dbReference type="SUPFAM" id="SSF52540">
    <property type="entry name" value="P-loop containing nucleoside triphosphate hydrolases"/>
    <property type="match status" value="2"/>
</dbReference>
<feature type="compositionally biased region" description="Acidic residues" evidence="15">
    <location>
        <begin position="425"/>
        <end position="440"/>
    </location>
</feature>
<dbReference type="SMART" id="SM00487">
    <property type="entry name" value="DEXDc"/>
    <property type="match status" value="1"/>
</dbReference>
<feature type="domain" description="Helicase ATP-binding" evidence="16">
    <location>
        <begin position="571"/>
        <end position="745"/>
    </location>
</feature>
<evidence type="ECO:0000256" key="2">
    <source>
        <dbReference type="ARBA" id="ARBA00007025"/>
    </source>
</evidence>
<evidence type="ECO:0000259" key="16">
    <source>
        <dbReference type="PROSITE" id="PS51192"/>
    </source>
</evidence>
<feature type="region of interest" description="Disordered" evidence="15">
    <location>
        <begin position="172"/>
        <end position="251"/>
    </location>
</feature>
<dbReference type="InterPro" id="IPR059240">
    <property type="entry name" value="cc_ERCC-6_N"/>
</dbReference>
<feature type="region of interest" description="Disordered" evidence="15">
    <location>
        <begin position="1170"/>
        <end position="1267"/>
    </location>
</feature>
<feature type="region of interest" description="Disordered" evidence="15">
    <location>
        <begin position="288"/>
        <end position="545"/>
    </location>
</feature>
<feature type="compositionally biased region" description="Basic residues" evidence="15">
    <location>
        <begin position="177"/>
        <end position="189"/>
    </location>
</feature>
<dbReference type="FunFam" id="3.40.50.10810:FF:000042">
    <property type="entry name" value="SNF2 family helicase-like protein"/>
    <property type="match status" value="1"/>
</dbReference>